<dbReference type="GO" id="GO:0050538">
    <property type="term" value="F:N-carbamoyl-L-amino-acid hydrolase activity"/>
    <property type="evidence" value="ECO:0007669"/>
    <property type="project" value="UniProtKB-EC"/>
</dbReference>
<dbReference type="SUPFAM" id="SSF53187">
    <property type="entry name" value="Zn-dependent exopeptidases"/>
    <property type="match status" value="1"/>
</dbReference>
<reference evidence="2" key="1">
    <citation type="submission" date="2019-08" db="EMBL/GenBank/DDBJ databases">
        <authorList>
            <person name="Kucharzyk K."/>
            <person name="Murdoch R.W."/>
            <person name="Higgins S."/>
            <person name="Loffler F."/>
        </authorList>
    </citation>
    <scope>NUCLEOTIDE SEQUENCE</scope>
</reference>
<protein>
    <submittedName>
        <fullName evidence="2">N-carbamoyl-L-amino acid hydrolase</fullName>
        <ecNumber evidence="2">3.5.1.87</ecNumber>
    </submittedName>
</protein>
<name>A0A645I8T3_9ZZZZ</name>
<dbReference type="Pfam" id="PF01546">
    <property type="entry name" value="Peptidase_M20"/>
    <property type="match status" value="1"/>
</dbReference>
<dbReference type="EC" id="3.5.1.87" evidence="2"/>
<comment type="caution">
    <text evidence="2">The sequence shown here is derived from an EMBL/GenBank/DDBJ whole genome shotgun (WGS) entry which is preliminary data.</text>
</comment>
<accession>A0A645I8T3</accession>
<dbReference type="InterPro" id="IPR002933">
    <property type="entry name" value="Peptidase_M20"/>
</dbReference>
<evidence type="ECO:0000313" key="2">
    <source>
        <dbReference type="EMBL" id="MPN46819.1"/>
    </source>
</evidence>
<dbReference type="Gene3D" id="3.40.630.10">
    <property type="entry name" value="Zn peptidases"/>
    <property type="match status" value="1"/>
</dbReference>
<dbReference type="PANTHER" id="PTHR32494:SF5">
    <property type="entry name" value="ALLANTOATE AMIDOHYDROLASE"/>
    <property type="match status" value="1"/>
</dbReference>
<proteinExistence type="predicted"/>
<dbReference type="InterPro" id="IPR010158">
    <property type="entry name" value="Amidase_Cbmase"/>
</dbReference>
<dbReference type="GO" id="GO:0016813">
    <property type="term" value="F:hydrolase activity, acting on carbon-nitrogen (but not peptide) bonds, in linear amidines"/>
    <property type="evidence" value="ECO:0007669"/>
    <property type="project" value="InterPro"/>
</dbReference>
<keyword evidence="1 2" id="KW-0378">Hydrolase</keyword>
<sequence length="83" mass="9238">MHPAVQREIEAACLQAGARYERLPSGAFHDALLMARAFPTGMIFVPSVGGISHSPREFSRPEDIRRGLELLLDTVLRLDRLPL</sequence>
<dbReference type="EMBL" id="VSSQ01107798">
    <property type="protein sequence ID" value="MPN46819.1"/>
    <property type="molecule type" value="Genomic_DNA"/>
</dbReference>
<dbReference type="PANTHER" id="PTHR32494">
    <property type="entry name" value="ALLANTOATE DEIMINASE-RELATED"/>
    <property type="match status" value="1"/>
</dbReference>
<evidence type="ECO:0000256" key="1">
    <source>
        <dbReference type="ARBA" id="ARBA00022801"/>
    </source>
</evidence>
<dbReference type="AlphaFoldDB" id="A0A645I8T3"/>
<organism evidence="2">
    <name type="scientific">bioreactor metagenome</name>
    <dbReference type="NCBI Taxonomy" id="1076179"/>
    <lineage>
        <taxon>unclassified sequences</taxon>
        <taxon>metagenomes</taxon>
        <taxon>ecological metagenomes</taxon>
    </lineage>
</organism>
<gene>
    <name evidence="2" type="primary">amaB_12</name>
    <name evidence="2" type="ORF">SDC9_194418</name>
</gene>